<evidence type="ECO:0000313" key="5">
    <source>
        <dbReference type="EMBL" id="GAA2126333.1"/>
    </source>
</evidence>
<dbReference type="InterPro" id="IPR036388">
    <property type="entry name" value="WH-like_DNA-bd_sf"/>
</dbReference>
<dbReference type="InterPro" id="IPR000835">
    <property type="entry name" value="HTH_MarR-typ"/>
</dbReference>
<dbReference type="Pfam" id="PF12802">
    <property type="entry name" value="MarR_2"/>
    <property type="match status" value="1"/>
</dbReference>
<evidence type="ECO:0000256" key="2">
    <source>
        <dbReference type="ARBA" id="ARBA00023125"/>
    </source>
</evidence>
<dbReference type="InterPro" id="IPR036390">
    <property type="entry name" value="WH_DNA-bd_sf"/>
</dbReference>
<dbReference type="EMBL" id="BAAAMR010000009">
    <property type="protein sequence ID" value="GAA2126333.1"/>
    <property type="molecule type" value="Genomic_DNA"/>
</dbReference>
<dbReference type="PROSITE" id="PS01117">
    <property type="entry name" value="HTH_MARR_1"/>
    <property type="match status" value="1"/>
</dbReference>
<dbReference type="InterPro" id="IPR052526">
    <property type="entry name" value="HTH-type_Bedaq_tolerance"/>
</dbReference>
<proteinExistence type="predicted"/>
<dbReference type="PANTHER" id="PTHR39515">
    <property type="entry name" value="CONSERVED PROTEIN"/>
    <property type="match status" value="1"/>
</dbReference>
<dbReference type="PANTHER" id="PTHR39515:SF2">
    <property type="entry name" value="HTH-TYPE TRANSCRIPTIONAL REGULATOR RV0880"/>
    <property type="match status" value="1"/>
</dbReference>
<feature type="domain" description="HTH marR-type" evidence="4">
    <location>
        <begin position="9"/>
        <end position="141"/>
    </location>
</feature>
<keyword evidence="2" id="KW-0238">DNA-binding</keyword>
<dbReference type="InterPro" id="IPR023187">
    <property type="entry name" value="Tscrpt_reg_MarR-type_CS"/>
</dbReference>
<keyword evidence="1" id="KW-0805">Transcription regulation</keyword>
<dbReference type="Proteomes" id="UP001501020">
    <property type="component" value="Unassembled WGS sequence"/>
</dbReference>
<accession>A0ABP5K8K6</accession>
<reference evidence="6" key="1">
    <citation type="journal article" date="2019" name="Int. J. Syst. Evol. Microbiol.">
        <title>The Global Catalogue of Microorganisms (GCM) 10K type strain sequencing project: providing services to taxonomists for standard genome sequencing and annotation.</title>
        <authorList>
            <consortium name="The Broad Institute Genomics Platform"/>
            <consortium name="The Broad Institute Genome Sequencing Center for Infectious Disease"/>
            <person name="Wu L."/>
            <person name="Ma J."/>
        </authorList>
    </citation>
    <scope>NUCLEOTIDE SEQUENCE [LARGE SCALE GENOMIC DNA]</scope>
    <source>
        <strain evidence="6">JCM 13850</strain>
    </source>
</reference>
<evidence type="ECO:0000256" key="1">
    <source>
        <dbReference type="ARBA" id="ARBA00023015"/>
    </source>
</evidence>
<evidence type="ECO:0000313" key="6">
    <source>
        <dbReference type="Proteomes" id="UP001501020"/>
    </source>
</evidence>
<name>A0ABP5K8K6_9ACTN</name>
<sequence length="144" mass="15963">MASDRPEVPAEAVVEIRRGVMRMARRMRSSRSPDALSGNKLIVLGHLARRGPSSAGEVAEAEGQRPQSLTRVFAELEEAGLIVRARDERDRRQFVLTLTRAGAEALRHDLRERDAWLAGALAGLGDTEREVLRIAARLMDRLAE</sequence>
<evidence type="ECO:0000256" key="3">
    <source>
        <dbReference type="ARBA" id="ARBA00023163"/>
    </source>
</evidence>
<dbReference type="SUPFAM" id="SSF46785">
    <property type="entry name" value="Winged helix' DNA-binding domain"/>
    <property type="match status" value="1"/>
</dbReference>
<gene>
    <name evidence="5" type="ORF">GCM10009727_15430</name>
</gene>
<organism evidence="5 6">
    <name type="scientific">Actinomadura napierensis</name>
    <dbReference type="NCBI Taxonomy" id="267854"/>
    <lineage>
        <taxon>Bacteria</taxon>
        <taxon>Bacillati</taxon>
        <taxon>Actinomycetota</taxon>
        <taxon>Actinomycetes</taxon>
        <taxon>Streptosporangiales</taxon>
        <taxon>Thermomonosporaceae</taxon>
        <taxon>Actinomadura</taxon>
    </lineage>
</organism>
<dbReference type="SMART" id="SM00347">
    <property type="entry name" value="HTH_MARR"/>
    <property type="match status" value="1"/>
</dbReference>
<keyword evidence="3" id="KW-0804">Transcription</keyword>
<protein>
    <submittedName>
        <fullName evidence="5">MarR family transcriptional regulator</fullName>
    </submittedName>
</protein>
<dbReference type="PROSITE" id="PS50995">
    <property type="entry name" value="HTH_MARR_2"/>
    <property type="match status" value="1"/>
</dbReference>
<evidence type="ECO:0000259" key="4">
    <source>
        <dbReference type="PROSITE" id="PS50995"/>
    </source>
</evidence>
<comment type="caution">
    <text evidence="5">The sequence shown here is derived from an EMBL/GenBank/DDBJ whole genome shotgun (WGS) entry which is preliminary data.</text>
</comment>
<dbReference type="RefSeq" id="WP_344263008.1">
    <property type="nucleotide sequence ID" value="NZ_BAAAMR010000009.1"/>
</dbReference>
<dbReference type="Gene3D" id="1.10.10.10">
    <property type="entry name" value="Winged helix-like DNA-binding domain superfamily/Winged helix DNA-binding domain"/>
    <property type="match status" value="1"/>
</dbReference>
<keyword evidence="6" id="KW-1185">Reference proteome</keyword>